<sequence length="258" mass="29169">MNKIIRIGHIDLSFHASSAALVTAIFEKHGWLVENSTAPHQEMFGRYGEQQVDMLVSAWLPASHGAYLAPYIENTVKLSVLYHPYCIWGVPDYIPESEVASVRDLLKPDVLVKMEKCIQGINPGAGISRFSRRMIDEYQLGAAGYYFANGSEEECFSAFEQAVSEQRWIVIPLWHPQFLHHRYNIRALHEPVGLLGGHDEATLIASKSIVEKFSPELLDELCQLTPGNKAISELDYLICRKNKTPQQAIDIFNNHCMK</sequence>
<evidence type="ECO:0000313" key="3">
    <source>
        <dbReference type="Proteomes" id="UP000078504"/>
    </source>
</evidence>
<dbReference type="GO" id="GO:0022857">
    <property type="term" value="F:transmembrane transporter activity"/>
    <property type="evidence" value="ECO:0007669"/>
    <property type="project" value="InterPro"/>
</dbReference>
<name>A0A1B7HJW9_9ENTR</name>
<dbReference type="InterPro" id="IPR007210">
    <property type="entry name" value="ABC_Gly_betaine_transp_sub-bd"/>
</dbReference>
<dbReference type="PATRIC" id="fig|1354253.4.peg.4869"/>
<dbReference type="AlphaFoldDB" id="A0A1B7HJW9"/>
<accession>A0A1B7HJW9</accession>
<evidence type="ECO:0000259" key="1">
    <source>
        <dbReference type="Pfam" id="PF04069"/>
    </source>
</evidence>
<dbReference type="Pfam" id="PF04069">
    <property type="entry name" value="OpuAC"/>
    <property type="match status" value="1"/>
</dbReference>
<dbReference type="EMBL" id="LXEP01000065">
    <property type="protein sequence ID" value="OAT15944.1"/>
    <property type="molecule type" value="Genomic_DNA"/>
</dbReference>
<organism evidence="2 3">
    <name type="scientific">Buttiauxella gaviniae ATCC 51604</name>
    <dbReference type="NCBI Taxonomy" id="1354253"/>
    <lineage>
        <taxon>Bacteria</taxon>
        <taxon>Pseudomonadati</taxon>
        <taxon>Pseudomonadota</taxon>
        <taxon>Gammaproteobacteria</taxon>
        <taxon>Enterobacterales</taxon>
        <taxon>Enterobacteriaceae</taxon>
        <taxon>Buttiauxella</taxon>
    </lineage>
</organism>
<dbReference type="Gene3D" id="3.10.105.10">
    <property type="entry name" value="Dipeptide-binding Protein, Domain 3"/>
    <property type="match status" value="1"/>
</dbReference>
<proteinExistence type="predicted"/>
<evidence type="ECO:0000313" key="2">
    <source>
        <dbReference type="EMBL" id="OAT15944.1"/>
    </source>
</evidence>
<dbReference type="Proteomes" id="UP000078504">
    <property type="component" value="Unassembled WGS sequence"/>
</dbReference>
<comment type="caution">
    <text evidence="2">The sequence shown here is derived from an EMBL/GenBank/DDBJ whole genome shotgun (WGS) entry which is preliminary data.</text>
</comment>
<dbReference type="RefSeq" id="WP_064519519.1">
    <property type="nucleotide sequence ID" value="NZ_LXEP01000065.1"/>
</dbReference>
<gene>
    <name evidence="2" type="ORF">M977_04688</name>
</gene>
<protein>
    <submittedName>
        <fullName evidence="2">Substrate-binding component of an ABC superfamily L-proline/glycine/betaine transporter</fullName>
    </submittedName>
</protein>
<dbReference type="GO" id="GO:0043190">
    <property type="term" value="C:ATP-binding cassette (ABC) transporter complex"/>
    <property type="evidence" value="ECO:0007669"/>
    <property type="project" value="InterPro"/>
</dbReference>
<reference evidence="2 3" key="1">
    <citation type="submission" date="2016-04" db="EMBL/GenBank/DDBJ databases">
        <title>ATOL: Assembling a taxonomically balanced genome-scale reconstruction of the evolutionary history of the Enterobacteriaceae.</title>
        <authorList>
            <person name="Plunkett G.III."/>
            <person name="Neeno-Eckwall E.C."/>
            <person name="Glasner J.D."/>
            <person name="Perna N.T."/>
        </authorList>
    </citation>
    <scope>NUCLEOTIDE SEQUENCE [LARGE SCALE GENOMIC DNA]</scope>
    <source>
        <strain evidence="2 3">ATCC 51604</strain>
    </source>
</reference>
<dbReference type="Gene3D" id="3.40.190.100">
    <property type="entry name" value="Glycine betaine-binding periplasmic protein, domain 2"/>
    <property type="match status" value="1"/>
</dbReference>
<dbReference type="SUPFAM" id="SSF53850">
    <property type="entry name" value="Periplasmic binding protein-like II"/>
    <property type="match status" value="1"/>
</dbReference>
<feature type="domain" description="ABC-type glycine betaine transport system substrate-binding" evidence="1">
    <location>
        <begin position="5"/>
        <end position="250"/>
    </location>
</feature>